<dbReference type="GO" id="GO:0000976">
    <property type="term" value="F:transcription cis-regulatory region binding"/>
    <property type="evidence" value="ECO:0007669"/>
    <property type="project" value="TreeGrafter"/>
</dbReference>
<dbReference type="STRING" id="195105.CN97_19910"/>
<feature type="domain" description="HTH tetR-type" evidence="3">
    <location>
        <begin position="6"/>
        <end position="66"/>
    </location>
</feature>
<dbReference type="eggNOG" id="COG1309">
    <property type="taxonomic scope" value="Bacteria"/>
</dbReference>
<dbReference type="Pfam" id="PF00440">
    <property type="entry name" value="TetR_N"/>
    <property type="match status" value="1"/>
</dbReference>
<evidence type="ECO:0000259" key="3">
    <source>
        <dbReference type="PROSITE" id="PS50977"/>
    </source>
</evidence>
<dbReference type="InterPro" id="IPR009057">
    <property type="entry name" value="Homeodomain-like_sf"/>
</dbReference>
<dbReference type="PANTHER" id="PTHR30055">
    <property type="entry name" value="HTH-TYPE TRANSCRIPTIONAL REGULATOR RUTR"/>
    <property type="match status" value="1"/>
</dbReference>
<dbReference type="PROSITE" id="PS50977">
    <property type="entry name" value="HTH_TETR_2"/>
    <property type="match status" value="1"/>
</dbReference>
<dbReference type="InterPro" id="IPR050109">
    <property type="entry name" value="HTH-type_TetR-like_transc_reg"/>
</dbReference>
<evidence type="ECO:0000256" key="2">
    <source>
        <dbReference type="PROSITE-ProRule" id="PRU00335"/>
    </source>
</evidence>
<dbReference type="InterPro" id="IPR041479">
    <property type="entry name" value="TetR_CgmR_C"/>
</dbReference>
<reference evidence="4 5" key="1">
    <citation type="submission" date="2014-03" db="EMBL/GenBank/DDBJ databases">
        <title>Genome of Haematobacter massiliensis CCUG 47968.</title>
        <authorList>
            <person name="Wang D."/>
            <person name="Wang G."/>
        </authorList>
    </citation>
    <scope>NUCLEOTIDE SEQUENCE [LARGE SCALE GENOMIC DNA]</scope>
    <source>
        <strain evidence="4 5">CCUG 47968</strain>
    </source>
</reference>
<dbReference type="RefSeq" id="WP_051911251.1">
    <property type="nucleotide sequence ID" value="NZ_CP035510.1"/>
</dbReference>
<feature type="DNA-binding region" description="H-T-H motif" evidence="2">
    <location>
        <begin position="29"/>
        <end position="48"/>
    </location>
</feature>
<dbReference type="Gene3D" id="1.10.357.10">
    <property type="entry name" value="Tetracycline Repressor, domain 2"/>
    <property type="match status" value="1"/>
</dbReference>
<dbReference type="AlphaFoldDB" id="A0A086Y0V9"/>
<accession>A0A086Y0V9</accession>
<proteinExistence type="predicted"/>
<organism evidence="4 5">
    <name type="scientific">Haematobacter massiliensis</name>
    <dbReference type="NCBI Taxonomy" id="195105"/>
    <lineage>
        <taxon>Bacteria</taxon>
        <taxon>Pseudomonadati</taxon>
        <taxon>Pseudomonadota</taxon>
        <taxon>Alphaproteobacteria</taxon>
        <taxon>Rhodobacterales</taxon>
        <taxon>Paracoccaceae</taxon>
        <taxon>Haematobacter</taxon>
    </lineage>
</organism>
<sequence length="199" mass="21061">MGRKQTIDRAEILRAVETVVARDGAAGLTIGAVAAEMGISKAGVLYDFGSKEGLILAYTESRIDGWREEVRDREIARAGEANPRLNSILDKYQACAGADDSQIALAISAAMVASHGCRNIVRSAHEDDIQTIISEAVQDAGDPAPALIAYLALWGLKSLEFQGVSGCDPALRDRVVTLLRSLPSLSIPSLLPSANTGTE</sequence>
<gene>
    <name evidence="4" type="ORF">CN97_19910</name>
</gene>
<dbReference type="Pfam" id="PF17937">
    <property type="entry name" value="TetR_C_28"/>
    <property type="match status" value="1"/>
</dbReference>
<evidence type="ECO:0000313" key="5">
    <source>
        <dbReference type="Proteomes" id="UP000028826"/>
    </source>
</evidence>
<keyword evidence="5" id="KW-1185">Reference proteome</keyword>
<dbReference type="Proteomes" id="UP000028826">
    <property type="component" value="Unassembled WGS sequence"/>
</dbReference>
<dbReference type="EMBL" id="JGYG01000009">
    <property type="protein sequence ID" value="KFI27909.1"/>
    <property type="molecule type" value="Genomic_DNA"/>
</dbReference>
<dbReference type="PANTHER" id="PTHR30055:SF148">
    <property type="entry name" value="TETR-FAMILY TRANSCRIPTIONAL REGULATOR"/>
    <property type="match status" value="1"/>
</dbReference>
<name>A0A086Y0V9_9RHOB</name>
<keyword evidence="1 2" id="KW-0238">DNA-binding</keyword>
<evidence type="ECO:0000256" key="1">
    <source>
        <dbReference type="ARBA" id="ARBA00023125"/>
    </source>
</evidence>
<dbReference type="SUPFAM" id="SSF46689">
    <property type="entry name" value="Homeodomain-like"/>
    <property type="match status" value="1"/>
</dbReference>
<comment type="caution">
    <text evidence="4">The sequence shown here is derived from an EMBL/GenBank/DDBJ whole genome shotgun (WGS) entry which is preliminary data.</text>
</comment>
<dbReference type="InterPro" id="IPR001647">
    <property type="entry name" value="HTH_TetR"/>
</dbReference>
<protein>
    <recommendedName>
        <fullName evidence="3">HTH tetR-type domain-containing protein</fullName>
    </recommendedName>
</protein>
<dbReference type="GO" id="GO:0003700">
    <property type="term" value="F:DNA-binding transcription factor activity"/>
    <property type="evidence" value="ECO:0007669"/>
    <property type="project" value="TreeGrafter"/>
</dbReference>
<evidence type="ECO:0000313" key="4">
    <source>
        <dbReference type="EMBL" id="KFI27909.1"/>
    </source>
</evidence>